<name>A0A0D2ZQU1_BRAOL</name>
<feature type="compositionally biased region" description="Polar residues" evidence="1">
    <location>
        <begin position="55"/>
        <end position="70"/>
    </location>
</feature>
<protein>
    <submittedName>
        <fullName evidence="2">Uncharacterized protein</fullName>
    </submittedName>
</protein>
<organism evidence="2 3">
    <name type="scientific">Brassica oleracea var. oleracea</name>
    <dbReference type="NCBI Taxonomy" id="109376"/>
    <lineage>
        <taxon>Eukaryota</taxon>
        <taxon>Viridiplantae</taxon>
        <taxon>Streptophyta</taxon>
        <taxon>Embryophyta</taxon>
        <taxon>Tracheophyta</taxon>
        <taxon>Spermatophyta</taxon>
        <taxon>Magnoliopsida</taxon>
        <taxon>eudicotyledons</taxon>
        <taxon>Gunneridae</taxon>
        <taxon>Pentapetalae</taxon>
        <taxon>rosids</taxon>
        <taxon>malvids</taxon>
        <taxon>Brassicales</taxon>
        <taxon>Brassicaceae</taxon>
        <taxon>Brassiceae</taxon>
        <taxon>Brassica</taxon>
    </lineage>
</organism>
<reference evidence="2" key="1">
    <citation type="journal article" date="2014" name="Genome Biol.">
        <title>Transcriptome and methylome profiling reveals relics of genome dominance in the mesopolyploid Brassica oleracea.</title>
        <authorList>
            <person name="Parkin I.A."/>
            <person name="Koh C."/>
            <person name="Tang H."/>
            <person name="Robinson S.J."/>
            <person name="Kagale S."/>
            <person name="Clarke W.E."/>
            <person name="Town C.D."/>
            <person name="Nixon J."/>
            <person name="Krishnakumar V."/>
            <person name="Bidwell S.L."/>
            <person name="Denoeud F."/>
            <person name="Belcram H."/>
            <person name="Links M.G."/>
            <person name="Just J."/>
            <person name="Clarke C."/>
            <person name="Bender T."/>
            <person name="Huebert T."/>
            <person name="Mason A.S."/>
            <person name="Pires J.C."/>
            <person name="Barker G."/>
            <person name="Moore J."/>
            <person name="Walley P.G."/>
            <person name="Manoli S."/>
            <person name="Batley J."/>
            <person name="Edwards D."/>
            <person name="Nelson M.N."/>
            <person name="Wang X."/>
            <person name="Paterson A.H."/>
            <person name="King G."/>
            <person name="Bancroft I."/>
            <person name="Chalhoub B."/>
            <person name="Sharpe A.G."/>
        </authorList>
    </citation>
    <scope>NUCLEOTIDE SEQUENCE [LARGE SCALE GENOMIC DNA]</scope>
    <source>
        <strain evidence="2">cv. TO1000</strain>
    </source>
</reference>
<dbReference type="HOGENOM" id="CLU_017414_1_1_1"/>
<reference evidence="2" key="2">
    <citation type="submission" date="2015-06" db="UniProtKB">
        <authorList>
            <consortium name="EnsemblPlants"/>
        </authorList>
    </citation>
    <scope>IDENTIFICATION</scope>
</reference>
<feature type="compositionally biased region" description="Basic and acidic residues" evidence="1">
    <location>
        <begin position="93"/>
        <end position="121"/>
    </location>
</feature>
<evidence type="ECO:0000313" key="3">
    <source>
        <dbReference type="Proteomes" id="UP000032141"/>
    </source>
</evidence>
<evidence type="ECO:0000313" key="2">
    <source>
        <dbReference type="EnsemblPlants" id="Bo00737s050.1"/>
    </source>
</evidence>
<dbReference type="AlphaFoldDB" id="A0A0D2ZQU1"/>
<feature type="region of interest" description="Disordered" evidence="1">
    <location>
        <begin position="46"/>
        <end position="134"/>
    </location>
</feature>
<dbReference type="OMA" id="KSWGKEE"/>
<evidence type="ECO:0000256" key="1">
    <source>
        <dbReference type="SAM" id="MobiDB-lite"/>
    </source>
</evidence>
<dbReference type="EnsemblPlants" id="Bo00737s050.1">
    <property type="protein sequence ID" value="Bo00737s050.1"/>
    <property type="gene ID" value="Bo00737s050"/>
</dbReference>
<accession>A0A0D2ZQU1</accession>
<dbReference type="Gramene" id="Bo00737s050.1">
    <property type="protein sequence ID" value="Bo00737s050.1"/>
    <property type="gene ID" value="Bo00737s050"/>
</dbReference>
<feature type="compositionally biased region" description="Low complexity" evidence="1">
    <location>
        <begin position="72"/>
        <end position="91"/>
    </location>
</feature>
<keyword evidence="3" id="KW-1185">Reference proteome</keyword>
<dbReference type="Proteomes" id="UP000032141">
    <property type="component" value="Unassembled WGS sequence"/>
</dbReference>
<sequence>MVPCGVVEVESPIPPDRSTQLSPYIEVLDDPLHVEASQRGLLFRDDVDKGPSEAESINTDLKPSIDTNKLASIDTTTSPSIDTTTSSSTDTGRVSELKKFDVCGNLRDGDTTMRSDKSGGKEEEELEEEKKNRG</sequence>
<feature type="region of interest" description="Disordered" evidence="1">
    <location>
        <begin position="1"/>
        <end position="20"/>
    </location>
</feature>
<proteinExistence type="predicted"/>